<dbReference type="Proteomes" id="UP000070444">
    <property type="component" value="Unassembled WGS sequence"/>
</dbReference>
<keyword evidence="6" id="KW-0067">ATP-binding</keyword>
<evidence type="ECO:0000313" key="10">
    <source>
        <dbReference type="EMBL" id="KXN68832.1"/>
    </source>
</evidence>
<dbReference type="InterPro" id="IPR028375">
    <property type="entry name" value="KA1/Ssp2_C"/>
</dbReference>
<evidence type="ECO:0000313" key="11">
    <source>
        <dbReference type="Proteomes" id="UP000070444"/>
    </source>
</evidence>
<evidence type="ECO:0000256" key="5">
    <source>
        <dbReference type="ARBA" id="ARBA00022777"/>
    </source>
</evidence>
<evidence type="ECO:0000256" key="6">
    <source>
        <dbReference type="ARBA" id="ARBA00022840"/>
    </source>
</evidence>
<evidence type="ECO:0000256" key="1">
    <source>
        <dbReference type="ARBA" id="ARBA00012513"/>
    </source>
</evidence>
<dbReference type="STRING" id="796925.A0A137P1E6"/>
<dbReference type="PROSITE" id="PS50032">
    <property type="entry name" value="KA1"/>
    <property type="match status" value="1"/>
</dbReference>
<keyword evidence="4" id="KW-0547">Nucleotide-binding</keyword>
<dbReference type="EMBL" id="KQ964559">
    <property type="protein sequence ID" value="KXN68832.1"/>
    <property type="molecule type" value="Genomic_DNA"/>
</dbReference>
<feature type="domain" description="KA1" evidence="9">
    <location>
        <begin position="13"/>
        <end position="63"/>
    </location>
</feature>
<keyword evidence="2" id="KW-0723">Serine/threonine-protein kinase</keyword>
<evidence type="ECO:0000256" key="8">
    <source>
        <dbReference type="ARBA" id="ARBA00048679"/>
    </source>
</evidence>
<evidence type="ECO:0000256" key="4">
    <source>
        <dbReference type="ARBA" id="ARBA00022741"/>
    </source>
</evidence>
<comment type="catalytic activity">
    <reaction evidence="7">
        <text>L-threonyl-[protein] + ATP = O-phospho-L-threonyl-[protein] + ADP + H(+)</text>
        <dbReference type="Rhea" id="RHEA:46608"/>
        <dbReference type="Rhea" id="RHEA-COMP:11060"/>
        <dbReference type="Rhea" id="RHEA-COMP:11605"/>
        <dbReference type="ChEBI" id="CHEBI:15378"/>
        <dbReference type="ChEBI" id="CHEBI:30013"/>
        <dbReference type="ChEBI" id="CHEBI:30616"/>
        <dbReference type="ChEBI" id="CHEBI:61977"/>
        <dbReference type="ChEBI" id="CHEBI:456216"/>
        <dbReference type="EC" id="2.7.11.1"/>
    </reaction>
</comment>
<evidence type="ECO:0000256" key="2">
    <source>
        <dbReference type="ARBA" id="ARBA00022527"/>
    </source>
</evidence>
<evidence type="ECO:0000256" key="3">
    <source>
        <dbReference type="ARBA" id="ARBA00022679"/>
    </source>
</evidence>
<reference evidence="10 11" key="1">
    <citation type="journal article" date="2015" name="Genome Biol. Evol.">
        <title>Phylogenomic analyses indicate that early fungi evolved digesting cell walls of algal ancestors of land plants.</title>
        <authorList>
            <person name="Chang Y."/>
            <person name="Wang S."/>
            <person name="Sekimoto S."/>
            <person name="Aerts A.L."/>
            <person name="Choi C."/>
            <person name="Clum A."/>
            <person name="LaButti K.M."/>
            <person name="Lindquist E.A."/>
            <person name="Yee Ngan C."/>
            <person name="Ohm R.A."/>
            <person name="Salamov A.A."/>
            <person name="Grigoriev I.V."/>
            <person name="Spatafora J.W."/>
            <person name="Berbee M.L."/>
        </authorList>
    </citation>
    <scope>NUCLEOTIDE SEQUENCE [LARGE SCALE GENOMIC DNA]</scope>
    <source>
        <strain evidence="10 11">NRRL 28638</strain>
    </source>
</reference>
<sequence>MNSSEVIESSDNVDPSKLSVRFEIYIVKIPLLLGIHGIKFRRLVGHPWEYKELCSRVLEQLRL</sequence>
<protein>
    <recommendedName>
        <fullName evidence="1">non-specific serine/threonine protein kinase</fullName>
        <ecNumber evidence="1">2.7.11.1</ecNumber>
    </recommendedName>
</protein>
<gene>
    <name evidence="10" type="ORF">CONCODRAFT_41406</name>
</gene>
<dbReference type="GO" id="GO:0004674">
    <property type="term" value="F:protein serine/threonine kinase activity"/>
    <property type="evidence" value="ECO:0007669"/>
    <property type="project" value="UniProtKB-KW"/>
</dbReference>
<keyword evidence="3" id="KW-0808">Transferase</keyword>
<accession>A0A137P1E6</accession>
<comment type="catalytic activity">
    <reaction evidence="8">
        <text>L-seryl-[protein] + ATP = O-phospho-L-seryl-[protein] + ADP + H(+)</text>
        <dbReference type="Rhea" id="RHEA:17989"/>
        <dbReference type="Rhea" id="RHEA-COMP:9863"/>
        <dbReference type="Rhea" id="RHEA-COMP:11604"/>
        <dbReference type="ChEBI" id="CHEBI:15378"/>
        <dbReference type="ChEBI" id="CHEBI:29999"/>
        <dbReference type="ChEBI" id="CHEBI:30616"/>
        <dbReference type="ChEBI" id="CHEBI:83421"/>
        <dbReference type="ChEBI" id="CHEBI:456216"/>
        <dbReference type="EC" id="2.7.11.1"/>
    </reaction>
</comment>
<dbReference type="Pfam" id="PF02149">
    <property type="entry name" value="KA1"/>
    <property type="match status" value="1"/>
</dbReference>
<organism evidence="10 11">
    <name type="scientific">Conidiobolus coronatus (strain ATCC 28846 / CBS 209.66 / NRRL 28638)</name>
    <name type="common">Delacroixia coronata</name>
    <dbReference type="NCBI Taxonomy" id="796925"/>
    <lineage>
        <taxon>Eukaryota</taxon>
        <taxon>Fungi</taxon>
        <taxon>Fungi incertae sedis</taxon>
        <taxon>Zoopagomycota</taxon>
        <taxon>Entomophthoromycotina</taxon>
        <taxon>Entomophthoromycetes</taxon>
        <taxon>Entomophthorales</taxon>
        <taxon>Ancylistaceae</taxon>
        <taxon>Conidiobolus</taxon>
    </lineage>
</organism>
<dbReference type="AlphaFoldDB" id="A0A137P1E6"/>
<dbReference type="EC" id="2.7.11.1" evidence="1"/>
<proteinExistence type="predicted"/>
<keyword evidence="11" id="KW-1185">Reference proteome</keyword>
<dbReference type="Gene3D" id="3.30.310.80">
    <property type="entry name" value="Kinase associated domain 1, KA1"/>
    <property type="match status" value="1"/>
</dbReference>
<keyword evidence="5" id="KW-0418">Kinase</keyword>
<evidence type="ECO:0000259" key="9">
    <source>
        <dbReference type="PROSITE" id="PS50032"/>
    </source>
</evidence>
<dbReference type="InterPro" id="IPR001772">
    <property type="entry name" value="KA1_dom"/>
</dbReference>
<evidence type="ECO:0000256" key="7">
    <source>
        <dbReference type="ARBA" id="ARBA00047899"/>
    </source>
</evidence>
<dbReference type="OrthoDB" id="193931at2759"/>
<dbReference type="GO" id="GO:0005524">
    <property type="term" value="F:ATP binding"/>
    <property type="evidence" value="ECO:0007669"/>
    <property type="project" value="UniProtKB-KW"/>
</dbReference>
<dbReference type="SUPFAM" id="SSF103243">
    <property type="entry name" value="KA1-like"/>
    <property type="match status" value="1"/>
</dbReference>
<name>A0A137P1E6_CONC2</name>